<keyword evidence="1" id="KW-1133">Transmembrane helix</keyword>
<evidence type="ECO:0000313" key="3">
    <source>
        <dbReference type="Proteomes" id="UP000263268"/>
    </source>
</evidence>
<dbReference type="EMBL" id="DPRK01000089">
    <property type="protein sequence ID" value="HCY81016.1"/>
    <property type="molecule type" value="Genomic_DNA"/>
</dbReference>
<evidence type="ECO:0000313" key="2">
    <source>
        <dbReference type="EMBL" id="HCY81016.1"/>
    </source>
</evidence>
<keyword evidence="1" id="KW-0472">Membrane</keyword>
<keyword evidence="1" id="KW-0812">Transmembrane</keyword>
<name>A0A3D6BP47_9FLAO</name>
<dbReference type="InterPro" id="IPR025250">
    <property type="entry name" value="DUF4199"/>
</dbReference>
<evidence type="ECO:0000256" key="1">
    <source>
        <dbReference type="SAM" id="Phobius"/>
    </source>
</evidence>
<protein>
    <submittedName>
        <fullName evidence="2">DUF4199 domain-containing protein</fullName>
    </submittedName>
</protein>
<feature type="transmembrane region" description="Helical" evidence="1">
    <location>
        <begin position="151"/>
        <end position="169"/>
    </location>
</feature>
<feature type="transmembrane region" description="Helical" evidence="1">
    <location>
        <begin position="12"/>
        <end position="32"/>
    </location>
</feature>
<reference evidence="2 3" key="1">
    <citation type="journal article" date="2018" name="Nat. Biotechnol.">
        <title>A standardized bacterial taxonomy based on genome phylogeny substantially revises the tree of life.</title>
        <authorList>
            <person name="Parks D.H."/>
            <person name="Chuvochina M."/>
            <person name="Waite D.W."/>
            <person name="Rinke C."/>
            <person name="Skarshewski A."/>
            <person name="Chaumeil P.A."/>
            <person name="Hugenholtz P."/>
        </authorList>
    </citation>
    <scope>NUCLEOTIDE SEQUENCE [LARGE SCALE GENOMIC DNA]</scope>
    <source>
        <strain evidence="2">UBA10227</strain>
    </source>
</reference>
<feature type="transmembrane region" description="Helical" evidence="1">
    <location>
        <begin position="76"/>
        <end position="95"/>
    </location>
</feature>
<organism evidence="2 3">
    <name type="scientific">Xanthomarina gelatinilytica</name>
    <dbReference type="NCBI Taxonomy" id="1137281"/>
    <lineage>
        <taxon>Bacteria</taxon>
        <taxon>Pseudomonadati</taxon>
        <taxon>Bacteroidota</taxon>
        <taxon>Flavobacteriia</taxon>
        <taxon>Flavobacteriales</taxon>
        <taxon>Flavobacteriaceae</taxon>
        <taxon>Xanthomarina</taxon>
    </lineage>
</organism>
<proteinExistence type="predicted"/>
<dbReference type="AlphaFoldDB" id="A0A3D6BP47"/>
<dbReference type="Proteomes" id="UP000263268">
    <property type="component" value="Unassembled WGS sequence"/>
</dbReference>
<sequence>METSIKSNGINYGLYLGGALSLLTVIAYAVNLDLFTKWWYGIGLMILVIVFGIISSMSSKKLLGGFINFKGAFSSYFITVAIGIVISALVSYIVFNVIDPEAATLLQEKMLDSQVEMMRGFNAPEDAIAQVVEQMEKEDNMFALSKVLQSIAFQLIGFSVVGLIVALVVKKDNPEA</sequence>
<dbReference type="Pfam" id="PF13858">
    <property type="entry name" value="DUF4199"/>
    <property type="match status" value="1"/>
</dbReference>
<accession>A0A3D6BP47</accession>
<gene>
    <name evidence="2" type="ORF">DHV22_05105</name>
</gene>
<feature type="transmembrane region" description="Helical" evidence="1">
    <location>
        <begin position="38"/>
        <end position="55"/>
    </location>
</feature>
<comment type="caution">
    <text evidence="2">The sequence shown here is derived from an EMBL/GenBank/DDBJ whole genome shotgun (WGS) entry which is preliminary data.</text>
</comment>